<keyword evidence="3" id="KW-1185">Reference proteome</keyword>
<evidence type="ECO:0000313" key="2">
    <source>
        <dbReference type="EMBL" id="KAH9384037.1"/>
    </source>
</evidence>
<feature type="transmembrane region" description="Helical" evidence="1">
    <location>
        <begin position="38"/>
        <end position="60"/>
    </location>
</feature>
<dbReference type="EMBL" id="JABSTR010001461">
    <property type="protein sequence ID" value="KAH9384037.1"/>
    <property type="molecule type" value="Genomic_DNA"/>
</dbReference>
<dbReference type="Proteomes" id="UP000821853">
    <property type="component" value="Unassembled WGS sequence"/>
</dbReference>
<evidence type="ECO:0000313" key="3">
    <source>
        <dbReference type="Proteomes" id="UP000821853"/>
    </source>
</evidence>
<comment type="caution">
    <text evidence="2">The sequence shown here is derived from an EMBL/GenBank/DDBJ whole genome shotgun (WGS) entry which is preliminary data.</text>
</comment>
<evidence type="ECO:0000256" key="1">
    <source>
        <dbReference type="SAM" id="Phobius"/>
    </source>
</evidence>
<keyword evidence="1" id="KW-0472">Membrane</keyword>
<dbReference type="VEuPathDB" id="VectorBase:HLOH_064525"/>
<name>A0A9J6HBB0_HAELO</name>
<keyword evidence="1" id="KW-1133">Transmembrane helix</keyword>
<dbReference type="AlphaFoldDB" id="A0A9J6HBB0"/>
<organism evidence="2 3">
    <name type="scientific">Haemaphysalis longicornis</name>
    <name type="common">Bush tick</name>
    <dbReference type="NCBI Taxonomy" id="44386"/>
    <lineage>
        <taxon>Eukaryota</taxon>
        <taxon>Metazoa</taxon>
        <taxon>Ecdysozoa</taxon>
        <taxon>Arthropoda</taxon>
        <taxon>Chelicerata</taxon>
        <taxon>Arachnida</taxon>
        <taxon>Acari</taxon>
        <taxon>Parasitiformes</taxon>
        <taxon>Ixodida</taxon>
        <taxon>Ixodoidea</taxon>
        <taxon>Ixodidae</taxon>
        <taxon>Haemaphysalinae</taxon>
        <taxon>Haemaphysalis</taxon>
    </lineage>
</organism>
<reference evidence="2 3" key="1">
    <citation type="journal article" date="2020" name="Cell">
        <title>Large-Scale Comparative Analyses of Tick Genomes Elucidate Their Genetic Diversity and Vector Capacities.</title>
        <authorList>
            <consortium name="Tick Genome and Microbiome Consortium (TIGMIC)"/>
            <person name="Jia N."/>
            <person name="Wang J."/>
            <person name="Shi W."/>
            <person name="Du L."/>
            <person name="Sun Y."/>
            <person name="Zhan W."/>
            <person name="Jiang J.F."/>
            <person name="Wang Q."/>
            <person name="Zhang B."/>
            <person name="Ji P."/>
            <person name="Bell-Sakyi L."/>
            <person name="Cui X.M."/>
            <person name="Yuan T.T."/>
            <person name="Jiang B.G."/>
            <person name="Yang W.F."/>
            <person name="Lam T.T."/>
            <person name="Chang Q.C."/>
            <person name="Ding S.J."/>
            <person name="Wang X.J."/>
            <person name="Zhu J.G."/>
            <person name="Ruan X.D."/>
            <person name="Zhao L."/>
            <person name="Wei J.T."/>
            <person name="Ye R.Z."/>
            <person name="Que T.C."/>
            <person name="Du C.H."/>
            <person name="Zhou Y.H."/>
            <person name="Cheng J.X."/>
            <person name="Dai P.F."/>
            <person name="Guo W.B."/>
            <person name="Han X.H."/>
            <person name="Huang E.J."/>
            <person name="Li L.F."/>
            <person name="Wei W."/>
            <person name="Gao Y.C."/>
            <person name="Liu J.Z."/>
            <person name="Shao H.Z."/>
            <person name="Wang X."/>
            <person name="Wang C.C."/>
            <person name="Yang T.C."/>
            <person name="Huo Q.B."/>
            <person name="Li W."/>
            <person name="Chen H.Y."/>
            <person name="Chen S.E."/>
            <person name="Zhou L.G."/>
            <person name="Ni X.B."/>
            <person name="Tian J.H."/>
            <person name="Sheng Y."/>
            <person name="Liu T."/>
            <person name="Pan Y.S."/>
            <person name="Xia L.Y."/>
            <person name="Li J."/>
            <person name="Zhao F."/>
            <person name="Cao W.C."/>
        </authorList>
    </citation>
    <scope>NUCLEOTIDE SEQUENCE [LARGE SCALE GENOMIC DNA]</scope>
    <source>
        <strain evidence="2">HaeL-2018</strain>
    </source>
</reference>
<sequence>MRKMIATLCGKNLVEKRKWKLKPSRTSSDEHRERKRRLFCYCGCVALAGFVGVLLALLGLGHAKGHPKKPLGALSSNVSGDYMGANLAVENGTTHQPNGARRSAVSTEEVDNATEFFLFALNVD</sequence>
<proteinExistence type="predicted"/>
<keyword evidence="1" id="KW-0812">Transmembrane</keyword>
<accession>A0A9J6HBB0</accession>
<protein>
    <submittedName>
        <fullName evidence="2">Uncharacterized protein</fullName>
    </submittedName>
</protein>
<gene>
    <name evidence="2" type="ORF">HPB48_026020</name>
</gene>